<evidence type="ECO:0000256" key="8">
    <source>
        <dbReference type="ARBA" id="ARBA00022694"/>
    </source>
</evidence>
<evidence type="ECO:0000256" key="4">
    <source>
        <dbReference type="ARBA" id="ARBA00016536"/>
    </source>
</evidence>
<dbReference type="Gene3D" id="3.30.1960.10">
    <property type="entry name" value="tRNA wybutosine-synthesizing-like"/>
    <property type="match status" value="1"/>
</dbReference>
<evidence type="ECO:0000256" key="6">
    <source>
        <dbReference type="ARBA" id="ARBA00022679"/>
    </source>
</evidence>
<evidence type="ECO:0000313" key="13">
    <source>
        <dbReference type="EnsemblMetazoa" id="G1907.1:cds"/>
    </source>
</evidence>
<dbReference type="SUPFAM" id="SSF111278">
    <property type="entry name" value="SSo0622-like"/>
    <property type="match status" value="1"/>
</dbReference>
<dbReference type="PANTHER" id="PTHR48418:SF1">
    <property type="entry name" value="TRNA WYBUTOSINE-SYNTHESIZING PROTEIN 3"/>
    <property type="match status" value="1"/>
</dbReference>
<evidence type="ECO:0000313" key="14">
    <source>
        <dbReference type="Proteomes" id="UP000005408"/>
    </source>
</evidence>
<evidence type="ECO:0000256" key="7">
    <source>
        <dbReference type="ARBA" id="ARBA00022691"/>
    </source>
</evidence>
<dbReference type="OMA" id="TWLYVSH"/>
<name>A0A8W8JG36_MAGGI</name>
<dbReference type="OrthoDB" id="263283at2759"/>
<dbReference type="InterPro" id="IPR036602">
    <property type="entry name" value="tRNA_yW-synthesising-like_sf"/>
</dbReference>
<dbReference type="Proteomes" id="UP000005408">
    <property type="component" value="Unassembled WGS sequence"/>
</dbReference>
<sequence>MNNFDRDKERALSGVDLSRKGSIDEKIHALVALLNTSTDFFTTSSCSGRIIIFDDSKKGGDTSVKKKGCKWLYTTHDEAEYDAAIAGLQFLNGDSVFKFEPFVLHVQCKSLSSAQSMLSCAVASGFRNSGISLGNKGKIIVAVRSTHGLEVPLSLDGELLVTYKYIEKLVQIANKKMQENFLRIDRFFANVTSTLETLNSADVCDSNLAVNNSNVTKHKRNKHEKVKVKQSAGTSIEKQRTISSDKIIIDDLSECSLFDNVT</sequence>
<feature type="domain" description="tRNA wybutosine-synthesizing protein" evidence="12">
    <location>
        <begin position="8"/>
        <end position="191"/>
    </location>
</feature>
<evidence type="ECO:0000256" key="11">
    <source>
        <dbReference type="ARBA" id="ARBA00049202"/>
    </source>
</evidence>
<reference evidence="13" key="1">
    <citation type="submission" date="2022-08" db="UniProtKB">
        <authorList>
            <consortium name="EnsemblMetazoa"/>
        </authorList>
    </citation>
    <scope>IDENTIFICATION</scope>
    <source>
        <strain evidence="13">05x7-T-G4-1.051#20</strain>
    </source>
</reference>
<dbReference type="GO" id="GO:0032259">
    <property type="term" value="P:methylation"/>
    <property type="evidence" value="ECO:0007669"/>
    <property type="project" value="UniProtKB-KW"/>
</dbReference>
<keyword evidence="5" id="KW-0489">Methyltransferase</keyword>
<accession>A0A8W8JG36</accession>
<proteinExistence type="inferred from homology"/>
<comment type="function">
    <text evidence="9">Probable S-adenosyl-L-methionine-dependent methyltransferase that acts as a component of the wybutosine biosynthesis pathway. Wybutosine is a hyper modified guanosine with a tricyclic base found at the 3'-position adjacent to the anticodon of eukaryotic phenylalanine tRNA.</text>
</comment>
<protein>
    <recommendedName>
        <fullName evidence="4">tRNA wybutosine-synthesizing protein 3 homolog</fullName>
        <ecNumber evidence="3">2.1.1.282</ecNumber>
    </recommendedName>
    <alternativeName>
        <fullName evidence="10">tRNA(Phe) 7-((3-amino-3-carboxypropyl)-4-demethylwyosine(37)-N(4))-methyltransferase</fullName>
    </alternativeName>
</protein>
<dbReference type="GO" id="GO:0008168">
    <property type="term" value="F:methyltransferase activity"/>
    <property type="evidence" value="ECO:0007669"/>
    <property type="project" value="UniProtKB-KW"/>
</dbReference>
<keyword evidence="7" id="KW-0949">S-adenosyl-L-methionine</keyword>
<comment type="similarity">
    <text evidence="2">Belongs to the TYW3 family.</text>
</comment>
<keyword evidence="14" id="KW-1185">Reference proteome</keyword>
<organism evidence="13 14">
    <name type="scientific">Magallana gigas</name>
    <name type="common">Pacific oyster</name>
    <name type="synonym">Crassostrea gigas</name>
    <dbReference type="NCBI Taxonomy" id="29159"/>
    <lineage>
        <taxon>Eukaryota</taxon>
        <taxon>Metazoa</taxon>
        <taxon>Spiralia</taxon>
        <taxon>Lophotrochozoa</taxon>
        <taxon>Mollusca</taxon>
        <taxon>Bivalvia</taxon>
        <taxon>Autobranchia</taxon>
        <taxon>Pteriomorphia</taxon>
        <taxon>Ostreida</taxon>
        <taxon>Ostreoidea</taxon>
        <taxon>Ostreidae</taxon>
        <taxon>Magallana</taxon>
    </lineage>
</organism>
<comment type="pathway">
    <text evidence="1">tRNA modification; wybutosine-tRNA(Phe) biosynthesis.</text>
</comment>
<evidence type="ECO:0000256" key="10">
    <source>
        <dbReference type="ARBA" id="ARBA00030554"/>
    </source>
</evidence>
<dbReference type="GO" id="GO:0008033">
    <property type="term" value="P:tRNA processing"/>
    <property type="evidence" value="ECO:0007669"/>
    <property type="project" value="UniProtKB-KW"/>
</dbReference>
<evidence type="ECO:0000259" key="12">
    <source>
        <dbReference type="Pfam" id="PF02676"/>
    </source>
</evidence>
<dbReference type="EnsemblMetazoa" id="G1907.2">
    <property type="protein sequence ID" value="G1907.2:cds"/>
    <property type="gene ID" value="G1907"/>
</dbReference>
<dbReference type="AlphaFoldDB" id="A0A8W8JG36"/>
<comment type="catalytic activity">
    <reaction evidence="11">
        <text>4-demethyl-7-[(3S)-3-amino-3-carboxypropyl]wyosine(37) in tRNA(Phe) + S-adenosyl-L-methionine = 7-[(3S)-3-amino-3-carboxypropyl]wyosine(37) in tRNA(Phe) + S-adenosyl-L-homocysteine + H(+)</text>
        <dbReference type="Rhea" id="RHEA:36635"/>
        <dbReference type="Rhea" id="RHEA-COMP:10378"/>
        <dbReference type="Rhea" id="RHEA-COMP:10379"/>
        <dbReference type="ChEBI" id="CHEBI:15378"/>
        <dbReference type="ChEBI" id="CHEBI:57856"/>
        <dbReference type="ChEBI" id="CHEBI:59789"/>
        <dbReference type="ChEBI" id="CHEBI:73543"/>
        <dbReference type="ChEBI" id="CHEBI:73550"/>
        <dbReference type="EC" id="2.1.1.282"/>
    </reaction>
</comment>
<keyword evidence="6" id="KW-0808">Transferase</keyword>
<evidence type="ECO:0000256" key="1">
    <source>
        <dbReference type="ARBA" id="ARBA00004797"/>
    </source>
</evidence>
<evidence type="ECO:0000256" key="5">
    <source>
        <dbReference type="ARBA" id="ARBA00022603"/>
    </source>
</evidence>
<dbReference type="EC" id="2.1.1.282" evidence="3"/>
<dbReference type="Pfam" id="PF02676">
    <property type="entry name" value="TYW3"/>
    <property type="match status" value="1"/>
</dbReference>
<evidence type="ECO:0000256" key="9">
    <source>
        <dbReference type="ARBA" id="ARBA00025378"/>
    </source>
</evidence>
<keyword evidence="8" id="KW-0819">tRNA processing</keyword>
<dbReference type="PANTHER" id="PTHR48418">
    <property type="entry name" value="TRNA WYBUTOSINE-SYNTHESIZING PROTEIN 3"/>
    <property type="match status" value="1"/>
</dbReference>
<dbReference type="EnsemblMetazoa" id="G1907.1">
    <property type="protein sequence ID" value="G1907.1:cds"/>
    <property type="gene ID" value="G1907"/>
</dbReference>
<dbReference type="InterPro" id="IPR003827">
    <property type="entry name" value="tRNA_yW-synthesising"/>
</dbReference>
<evidence type="ECO:0000256" key="2">
    <source>
        <dbReference type="ARBA" id="ARBA00008569"/>
    </source>
</evidence>
<dbReference type="FunFam" id="3.30.1960.10:FF:000001">
    <property type="entry name" value="tRNA wybutosine-synthesizing protein 3 homolog"/>
    <property type="match status" value="1"/>
</dbReference>
<evidence type="ECO:0000256" key="3">
    <source>
        <dbReference type="ARBA" id="ARBA00012750"/>
    </source>
</evidence>